<dbReference type="GO" id="GO:0016746">
    <property type="term" value="F:acyltransferase activity"/>
    <property type="evidence" value="ECO:0007669"/>
    <property type="project" value="UniProtKB-KW"/>
</dbReference>
<dbReference type="Proteomes" id="UP000231553">
    <property type="component" value="Unassembled WGS sequence"/>
</dbReference>
<gene>
    <name evidence="4" type="ORF">CVM52_07095</name>
</gene>
<sequence>MADIQYNALAESPDADGESASPNKDHVIKALSEPGSALEKYSTFFVGRPGWRPFLRYELAMLLAQNTAGALGFQLRKMLFPGLFGGVGGGVNFGRNISLRCPSRMTLGDHVTIDDNCGLDARGGKSAADFTIGDRTLIARDTVLAVKQNFLRIGKDCSIGSQCFLGAVSGIEIGDHAIIAGQCYIGGGRYKTKLGAGPMVEQGLESKGPILIGSDVWIGAGVQVLDGVRIGNGAIVGAGAVVTKDVPDNAIVGGTPAKVIAMRS</sequence>
<evidence type="ECO:0000313" key="4">
    <source>
        <dbReference type="EMBL" id="PJE37431.1"/>
    </source>
</evidence>
<dbReference type="InterPro" id="IPR011004">
    <property type="entry name" value="Trimer_LpxA-like_sf"/>
</dbReference>
<proteinExistence type="predicted"/>
<dbReference type="RefSeq" id="WP_100161813.1">
    <property type="nucleotide sequence ID" value="NZ_PGTB01000015.1"/>
</dbReference>
<dbReference type="InterPro" id="IPR001451">
    <property type="entry name" value="Hexapep"/>
</dbReference>
<keyword evidence="1 4" id="KW-0808">Transferase</keyword>
<dbReference type="Pfam" id="PF00132">
    <property type="entry name" value="Hexapep"/>
    <property type="match status" value="1"/>
</dbReference>
<comment type="caution">
    <text evidence="4">The sequence shown here is derived from an EMBL/GenBank/DDBJ whole genome shotgun (WGS) entry which is preliminary data.</text>
</comment>
<evidence type="ECO:0000256" key="2">
    <source>
        <dbReference type="ARBA" id="ARBA00022737"/>
    </source>
</evidence>
<dbReference type="PANTHER" id="PTHR23416">
    <property type="entry name" value="SIALIC ACID SYNTHASE-RELATED"/>
    <property type="match status" value="1"/>
</dbReference>
<evidence type="ECO:0000256" key="3">
    <source>
        <dbReference type="ARBA" id="ARBA00023315"/>
    </source>
</evidence>
<dbReference type="EMBL" id="PGTB01000015">
    <property type="protein sequence ID" value="PJE37431.1"/>
    <property type="molecule type" value="Genomic_DNA"/>
</dbReference>
<dbReference type="PROSITE" id="PS00101">
    <property type="entry name" value="HEXAPEP_TRANSFERASES"/>
    <property type="match status" value="1"/>
</dbReference>
<keyword evidence="2" id="KW-0677">Repeat</keyword>
<organism evidence="4 5">
    <name type="scientific">Pseudooceanicola lipolyticus</name>
    <dbReference type="NCBI Taxonomy" id="2029104"/>
    <lineage>
        <taxon>Bacteria</taxon>
        <taxon>Pseudomonadati</taxon>
        <taxon>Pseudomonadota</taxon>
        <taxon>Alphaproteobacteria</taxon>
        <taxon>Rhodobacterales</taxon>
        <taxon>Paracoccaceae</taxon>
        <taxon>Pseudooceanicola</taxon>
    </lineage>
</organism>
<accession>A0A2M8J3R3</accession>
<dbReference type="Pfam" id="PF14602">
    <property type="entry name" value="Hexapep_2"/>
    <property type="match status" value="1"/>
</dbReference>
<keyword evidence="5" id="KW-1185">Reference proteome</keyword>
<evidence type="ECO:0000313" key="5">
    <source>
        <dbReference type="Proteomes" id="UP000231553"/>
    </source>
</evidence>
<dbReference type="Gene3D" id="2.160.10.10">
    <property type="entry name" value="Hexapeptide repeat proteins"/>
    <property type="match status" value="2"/>
</dbReference>
<dbReference type="OrthoDB" id="9815592at2"/>
<dbReference type="AlphaFoldDB" id="A0A2M8J3R3"/>
<protein>
    <submittedName>
        <fullName evidence="4">Acetyltransferase</fullName>
    </submittedName>
</protein>
<dbReference type="InterPro" id="IPR051159">
    <property type="entry name" value="Hexapeptide_acetyltransf"/>
</dbReference>
<name>A0A2M8J3R3_9RHOB</name>
<dbReference type="SUPFAM" id="SSF51161">
    <property type="entry name" value="Trimeric LpxA-like enzymes"/>
    <property type="match status" value="2"/>
</dbReference>
<dbReference type="CDD" id="cd04647">
    <property type="entry name" value="LbH_MAT_like"/>
    <property type="match status" value="1"/>
</dbReference>
<evidence type="ECO:0000256" key="1">
    <source>
        <dbReference type="ARBA" id="ARBA00022679"/>
    </source>
</evidence>
<keyword evidence="3" id="KW-0012">Acyltransferase</keyword>
<dbReference type="InterPro" id="IPR018357">
    <property type="entry name" value="Hexapep_transf_CS"/>
</dbReference>
<reference evidence="4 5" key="1">
    <citation type="journal article" date="2018" name="Int. J. Syst. Evol. Microbiol.">
        <title>Pseudooceanicola lipolyticus sp. nov., a marine alphaproteobacterium, reclassification of Oceanicola flagellatus as Pseudooceanicola flagellatus comb. nov. and emended description of the genus Pseudooceanicola.</title>
        <authorList>
            <person name="Huang M.-M."/>
            <person name="Guo L.-L."/>
            <person name="Wu Y.-H."/>
            <person name="Lai Q.-L."/>
            <person name="Shao Z.-Z."/>
            <person name="Wang C.-S."/>
            <person name="Wu M."/>
            <person name="Xu X.-W."/>
        </authorList>
    </citation>
    <scope>NUCLEOTIDE SEQUENCE [LARGE SCALE GENOMIC DNA]</scope>
    <source>
        <strain evidence="4 5">157</strain>
    </source>
</reference>